<dbReference type="GO" id="GO:0045332">
    <property type="term" value="P:phospholipid translocation"/>
    <property type="evidence" value="ECO:0007669"/>
    <property type="project" value="TreeGrafter"/>
</dbReference>
<dbReference type="InterPro" id="IPR018303">
    <property type="entry name" value="ATPase_P-typ_P_site"/>
</dbReference>
<dbReference type="InterPro" id="IPR023299">
    <property type="entry name" value="ATPase_P-typ_cyto_dom_N"/>
</dbReference>
<dbReference type="GO" id="GO:0005886">
    <property type="term" value="C:plasma membrane"/>
    <property type="evidence" value="ECO:0007669"/>
    <property type="project" value="TreeGrafter"/>
</dbReference>
<evidence type="ECO:0000256" key="1">
    <source>
        <dbReference type="ARBA" id="ARBA00004370"/>
    </source>
</evidence>
<dbReference type="Gene3D" id="2.70.150.10">
    <property type="entry name" value="Calcium-transporting ATPase, cytoplasmic transduction domain A"/>
    <property type="match status" value="1"/>
</dbReference>
<dbReference type="GO" id="GO:0140326">
    <property type="term" value="F:ATPase-coupled intramembrane lipid transporter activity"/>
    <property type="evidence" value="ECO:0007669"/>
    <property type="project" value="TreeGrafter"/>
</dbReference>
<comment type="subcellular location">
    <subcellularLocation>
        <location evidence="1">Membrane</location>
    </subcellularLocation>
</comment>
<gene>
    <name evidence="7" type="ORF">Plil01_001004900</name>
</gene>
<dbReference type="Gene3D" id="3.40.1110.10">
    <property type="entry name" value="Calcium-transporting ATPase, cytoplasmic domain N"/>
    <property type="match status" value="1"/>
</dbReference>
<comment type="caution">
    <text evidence="7">The sequence shown here is derived from an EMBL/GenBank/DDBJ whole genome shotgun (WGS) entry which is preliminary data.</text>
</comment>
<evidence type="ECO:0000256" key="2">
    <source>
        <dbReference type="ARBA" id="ARBA00022692"/>
    </source>
</evidence>
<evidence type="ECO:0000256" key="3">
    <source>
        <dbReference type="ARBA" id="ARBA00022989"/>
    </source>
</evidence>
<feature type="transmembrane region" description="Helical" evidence="6">
    <location>
        <begin position="170"/>
        <end position="191"/>
    </location>
</feature>
<feature type="region of interest" description="Disordered" evidence="5">
    <location>
        <begin position="1"/>
        <end position="20"/>
    </location>
</feature>
<dbReference type="EMBL" id="BSXW01000519">
    <property type="protein sequence ID" value="GMF24489.1"/>
    <property type="molecule type" value="Genomic_DNA"/>
</dbReference>
<keyword evidence="2 6" id="KW-0812">Transmembrane</keyword>
<dbReference type="PANTHER" id="PTHR24092:SF150">
    <property type="entry name" value="PHOSPHOLIPID-TRANSPORTING ATPASE"/>
    <property type="match status" value="1"/>
</dbReference>
<evidence type="ECO:0000256" key="5">
    <source>
        <dbReference type="SAM" id="MobiDB-lite"/>
    </source>
</evidence>
<dbReference type="OrthoDB" id="377733at2759"/>
<dbReference type="InterPro" id="IPR008250">
    <property type="entry name" value="ATPase_P-typ_transduc_dom_A_sf"/>
</dbReference>
<dbReference type="PROSITE" id="PS00154">
    <property type="entry name" value="ATPASE_E1_E2"/>
    <property type="match status" value="1"/>
</dbReference>
<dbReference type="PANTHER" id="PTHR24092">
    <property type="entry name" value="PROBABLE PHOSPHOLIPID-TRANSPORTING ATPASE"/>
    <property type="match status" value="1"/>
</dbReference>
<feature type="transmembrane region" description="Helical" evidence="6">
    <location>
        <begin position="211"/>
        <end position="233"/>
    </location>
</feature>
<keyword evidence="3 6" id="KW-1133">Transmembrane helix</keyword>
<dbReference type="Proteomes" id="UP001165083">
    <property type="component" value="Unassembled WGS sequence"/>
</dbReference>
<evidence type="ECO:0000256" key="4">
    <source>
        <dbReference type="ARBA" id="ARBA00023136"/>
    </source>
</evidence>
<keyword evidence="8" id="KW-1185">Reference proteome</keyword>
<name>A0A9W6U361_9STRA</name>
<dbReference type="InterPro" id="IPR023298">
    <property type="entry name" value="ATPase_P-typ_TM_dom_sf"/>
</dbReference>
<dbReference type="SUPFAM" id="SSF81653">
    <property type="entry name" value="Calcium ATPase, transduction domain A"/>
    <property type="match status" value="1"/>
</dbReference>
<organism evidence="7 8">
    <name type="scientific">Phytophthora lilii</name>
    <dbReference type="NCBI Taxonomy" id="2077276"/>
    <lineage>
        <taxon>Eukaryota</taxon>
        <taxon>Sar</taxon>
        <taxon>Stramenopiles</taxon>
        <taxon>Oomycota</taxon>
        <taxon>Peronosporomycetes</taxon>
        <taxon>Peronosporales</taxon>
        <taxon>Peronosporaceae</taxon>
        <taxon>Phytophthora</taxon>
    </lineage>
</organism>
<proteinExistence type="predicted"/>
<evidence type="ECO:0000313" key="7">
    <source>
        <dbReference type="EMBL" id="GMF24489.1"/>
    </source>
</evidence>
<evidence type="ECO:0000256" key="6">
    <source>
        <dbReference type="SAM" id="Phobius"/>
    </source>
</evidence>
<dbReference type="GO" id="GO:0000166">
    <property type="term" value="F:nucleotide binding"/>
    <property type="evidence" value="ECO:0007669"/>
    <property type="project" value="InterPro"/>
</dbReference>
<evidence type="ECO:0000313" key="8">
    <source>
        <dbReference type="Proteomes" id="UP001165083"/>
    </source>
</evidence>
<protein>
    <submittedName>
        <fullName evidence="7">Unnamed protein product</fullName>
    </submittedName>
</protein>
<dbReference type="AlphaFoldDB" id="A0A9W6U361"/>
<reference evidence="7" key="1">
    <citation type="submission" date="2023-04" db="EMBL/GenBank/DDBJ databases">
        <title>Phytophthora lilii NBRC 32176.</title>
        <authorList>
            <person name="Ichikawa N."/>
            <person name="Sato H."/>
            <person name="Tonouchi N."/>
        </authorList>
    </citation>
    <scope>NUCLEOTIDE SEQUENCE</scope>
    <source>
        <strain evidence="7">NBRC 32176</strain>
    </source>
</reference>
<keyword evidence="4 6" id="KW-0472">Membrane</keyword>
<sequence>MSEHTKSPRISQTPSTRRTDGIILASSEENGTHEAINLDPEQFDDMMNFAGSCFIDTSNLDGEANLKSRESLRATAKFDFDKTSRDNTKYFIKCEQPDQDLYRFAGNMSVDSKMYSLSEKQFVPRGSTLMNTKWIMMLVVYTGHDTKVMKNARAAHHKLSHLEIRMSHTVVFVFFIQVILCAIAACVHHFHFDSIVLEHVGDDHSSPSEPVLLFLSFVVLMNTLIPISLVVTVEIIKTVHAKFITWDNKMRNSNGEGAMANTSSLTDELGQVKYIFTDKTGTLTQNQMVFRKCSVGGTIYVAKHKRPLLSGVSISSLDALGAGSTAPTTFHSEDSQPSELPTVSYFRRLLKNLDSRESHLALAMSLCHTVVCEYDRSTGALSYNSDSPDECALVRCAEAMGVRLFERCGHKLYIAITEEDRHGSHVKTVTYTLTFQILRVENQAVLIDGSALTLALLPTNRHNLLKLALQSATVIVCRASPIQKALVVELVKAGVPDVTLAV</sequence>
<dbReference type="SUPFAM" id="SSF81665">
    <property type="entry name" value="Calcium ATPase, transmembrane domain M"/>
    <property type="match status" value="1"/>
</dbReference>
<accession>A0A9W6U361</accession>